<dbReference type="Ensembl" id="ENSSPAT00000025501.1">
    <property type="protein sequence ID" value="ENSSPAP00000025091.1"/>
    <property type="gene ID" value="ENSSPAG00000018973.1"/>
</dbReference>
<accession>A0A3B5AXA1</accession>
<dbReference type="InterPro" id="IPR023298">
    <property type="entry name" value="ATPase_P-typ_TM_dom_sf"/>
</dbReference>
<reference evidence="1" key="1">
    <citation type="submission" date="2023-09" db="UniProtKB">
        <authorList>
            <consortium name="Ensembl"/>
        </authorList>
    </citation>
    <scope>IDENTIFICATION</scope>
</reference>
<name>A0A3B5AXA1_9TELE</name>
<dbReference type="GeneTree" id="ENSGT01060000250877"/>
<evidence type="ECO:0008006" key="2">
    <source>
        <dbReference type="Google" id="ProtNLM"/>
    </source>
</evidence>
<evidence type="ECO:0000313" key="1">
    <source>
        <dbReference type="Ensembl" id="ENSSPAP00000025091.1"/>
    </source>
</evidence>
<dbReference type="STRING" id="144197.ENSSPAP00000025091"/>
<protein>
    <recommendedName>
        <fullName evidence="2">Cation-transporting P-type ATPase N-terminal domain-containing protein</fullName>
    </recommendedName>
</protein>
<dbReference type="SUPFAM" id="SSF81665">
    <property type="entry name" value="Calcium ATPase, transmembrane domain M"/>
    <property type="match status" value="1"/>
</dbReference>
<proteinExistence type="predicted"/>
<sequence>MENAHTKSATEVLDNFSVNENTGLTLEQVKVSLEKYGGLTYSLLRLKYERRCYCFLLLLHAAAMTARRRTLLNHLTANCPAES</sequence>
<organism evidence="1">
    <name type="scientific">Stegastes partitus</name>
    <name type="common">bicolor damselfish</name>
    <dbReference type="NCBI Taxonomy" id="144197"/>
    <lineage>
        <taxon>Eukaryota</taxon>
        <taxon>Metazoa</taxon>
        <taxon>Chordata</taxon>
        <taxon>Craniata</taxon>
        <taxon>Vertebrata</taxon>
        <taxon>Euteleostomi</taxon>
        <taxon>Actinopterygii</taxon>
        <taxon>Neopterygii</taxon>
        <taxon>Teleostei</taxon>
        <taxon>Neoteleostei</taxon>
        <taxon>Acanthomorphata</taxon>
        <taxon>Ovalentaria</taxon>
        <taxon>Pomacentridae</taxon>
        <taxon>Stegastes</taxon>
    </lineage>
</organism>
<dbReference type="AlphaFoldDB" id="A0A3B5AXA1"/>